<sequence>MELRSACRKMMYLKKIMTSWGDRQQQTPRFNYLQVAIKLQLIYHNGSANLERLRQFSLYWNTETQDRVQGKLRSTLEPIQAYLVRVGRRRYNLGPRLFRQVLEPNIRDSKEKKKLEKNIGHSNLEQQAATRVFHVEENIKHSENNNAQRLGYNNRPALSLPPHQSSRRDATISMLQLQWSLLQLQRNAVWSFNGPENLYQMLPTSSSRGQEAIQLENLRLCRRYSDPELGSHSIITRNIISNDDSTRIWMDDCNQLEHDKPSQILEFLGWQWNMRTMTMQTTTSRRRGVLKQLRHLMELAKRKKYVRTKDLALVIGEIQCTRAQFKRGTLHLIKIQKQKDKKVTGRGWNMWTQPNKFTTLDITWWINKLAHIQPLYFMRLTKWMTFLTEASSSGSEATLTRENKEKPVGKRLLINKTVTIYCINKDKGSITIAPPVYKVLELAEQHSQTMEASNIPGLSNAILDSLQRLSSGRKYAMKRIPQEDIQ</sequence>
<evidence type="ECO:0000313" key="2">
    <source>
        <dbReference type="Proteomes" id="UP000324800"/>
    </source>
</evidence>
<protein>
    <submittedName>
        <fullName evidence="1">Uncharacterized protein</fullName>
    </submittedName>
</protein>
<dbReference type="AlphaFoldDB" id="A0A5J4X190"/>
<name>A0A5J4X190_9EUKA</name>
<organism evidence="1 2">
    <name type="scientific">Streblomastix strix</name>
    <dbReference type="NCBI Taxonomy" id="222440"/>
    <lineage>
        <taxon>Eukaryota</taxon>
        <taxon>Metamonada</taxon>
        <taxon>Preaxostyla</taxon>
        <taxon>Oxymonadida</taxon>
        <taxon>Streblomastigidae</taxon>
        <taxon>Streblomastix</taxon>
    </lineage>
</organism>
<dbReference type="Proteomes" id="UP000324800">
    <property type="component" value="Unassembled WGS sequence"/>
</dbReference>
<dbReference type="EMBL" id="SNRW01000450">
    <property type="protein sequence ID" value="KAA6401077.1"/>
    <property type="molecule type" value="Genomic_DNA"/>
</dbReference>
<comment type="caution">
    <text evidence="1">The sequence shown here is derived from an EMBL/GenBank/DDBJ whole genome shotgun (WGS) entry which is preliminary data.</text>
</comment>
<evidence type="ECO:0000313" key="1">
    <source>
        <dbReference type="EMBL" id="KAA6401077.1"/>
    </source>
</evidence>
<accession>A0A5J4X190</accession>
<proteinExistence type="predicted"/>
<reference evidence="1 2" key="1">
    <citation type="submission" date="2019-03" db="EMBL/GenBank/DDBJ databases">
        <title>Single cell metagenomics reveals metabolic interactions within the superorganism composed of flagellate Streblomastix strix and complex community of Bacteroidetes bacteria on its surface.</title>
        <authorList>
            <person name="Treitli S.C."/>
            <person name="Kolisko M."/>
            <person name="Husnik F."/>
            <person name="Keeling P."/>
            <person name="Hampl V."/>
        </authorList>
    </citation>
    <scope>NUCLEOTIDE SEQUENCE [LARGE SCALE GENOMIC DNA]</scope>
    <source>
        <strain evidence="1">ST1C</strain>
    </source>
</reference>
<gene>
    <name evidence="1" type="ORF">EZS28_003398</name>
</gene>